<evidence type="ECO:0000313" key="8">
    <source>
        <dbReference type="EMBL" id="GAX21577.1"/>
    </source>
</evidence>
<evidence type="ECO:0000256" key="1">
    <source>
        <dbReference type="ARBA" id="ARBA00004167"/>
    </source>
</evidence>
<keyword evidence="2" id="KW-0808">Transferase</keyword>
<dbReference type="AlphaFoldDB" id="A0A1Z5K5R9"/>
<feature type="transmembrane region" description="Helical" evidence="7">
    <location>
        <begin position="19"/>
        <end position="38"/>
    </location>
</feature>
<keyword evidence="9" id="KW-1185">Reference proteome</keyword>
<name>A0A1Z5K5R9_FISSO</name>
<dbReference type="PANTHER" id="PTHR12812">
    <property type="entry name" value="HEPARAN SULFATE 6-O-SULFOTRANSFERASE 3"/>
    <property type="match status" value="1"/>
</dbReference>
<protein>
    <submittedName>
        <fullName evidence="8">Uncharacterized protein</fullName>
    </submittedName>
</protein>
<evidence type="ECO:0000256" key="4">
    <source>
        <dbReference type="ARBA" id="ARBA00022989"/>
    </source>
</evidence>
<evidence type="ECO:0000256" key="2">
    <source>
        <dbReference type="ARBA" id="ARBA00022679"/>
    </source>
</evidence>
<keyword evidence="4 7" id="KW-1133">Transmembrane helix</keyword>
<dbReference type="GO" id="GO:0017095">
    <property type="term" value="F:heparan sulfate 6-sulfotransferase activity"/>
    <property type="evidence" value="ECO:0007669"/>
    <property type="project" value="TreeGrafter"/>
</dbReference>
<dbReference type="EMBL" id="BDSP01000170">
    <property type="protein sequence ID" value="GAX21577.1"/>
    <property type="molecule type" value="Genomic_DNA"/>
</dbReference>
<evidence type="ECO:0000256" key="3">
    <source>
        <dbReference type="ARBA" id="ARBA00022692"/>
    </source>
</evidence>
<dbReference type="GO" id="GO:0016020">
    <property type="term" value="C:membrane"/>
    <property type="evidence" value="ECO:0007669"/>
    <property type="project" value="UniProtKB-SubCell"/>
</dbReference>
<evidence type="ECO:0000256" key="7">
    <source>
        <dbReference type="SAM" id="Phobius"/>
    </source>
</evidence>
<evidence type="ECO:0000256" key="6">
    <source>
        <dbReference type="ARBA" id="ARBA00023180"/>
    </source>
</evidence>
<dbReference type="Proteomes" id="UP000198406">
    <property type="component" value="Unassembled WGS sequence"/>
</dbReference>
<dbReference type="SUPFAM" id="SSF52540">
    <property type="entry name" value="P-loop containing nucleoside triphosphate hydrolases"/>
    <property type="match status" value="1"/>
</dbReference>
<dbReference type="OrthoDB" id="46768at2759"/>
<accession>A0A1Z5K5R9</accession>
<dbReference type="InterPro" id="IPR010635">
    <property type="entry name" value="Heparan_SO4-6-sulfoTrfase"/>
</dbReference>
<dbReference type="Gene3D" id="3.40.50.300">
    <property type="entry name" value="P-loop containing nucleotide triphosphate hydrolases"/>
    <property type="match status" value="1"/>
</dbReference>
<comment type="subcellular location">
    <subcellularLocation>
        <location evidence="1">Membrane</location>
        <topology evidence="1">Single-pass membrane protein</topology>
    </subcellularLocation>
</comment>
<keyword evidence="6" id="KW-0325">Glycoprotein</keyword>
<dbReference type="PANTHER" id="PTHR12812:SF0">
    <property type="entry name" value="HEPARAN-SULFATE 6-O-SULFOTRANSFERASE"/>
    <property type="match status" value="1"/>
</dbReference>
<reference evidence="8 9" key="1">
    <citation type="journal article" date="2015" name="Plant Cell">
        <title>Oil accumulation by the oleaginous diatom Fistulifera solaris as revealed by the genome and transcriptome.</title>
        <authorList>
            <person name="Tanaka T."/>
            <person name="Maeda Y."/>
            <person name="Veluchamy A."/>
            <person name="Tanaka M."/>
            <person name="Abida H."/>
            <person name="Marechal E."/>
            <person name="Bowler C."/>
            <person name="Muto M."/>
            <person name="Sunaga Y."/>
            <person name="Tanaka M."/>
            <person name="Yoshino T."/>
            <person name="Taniguchi T."/>
            <person name="Fukuda Y."/>
            <person name="Nemoto M."/>
            <person name="Matsumoto M."/>
            <person name="Wong P.S."/>
            <person name="Aburatani S."/>
            <person name="Fujibuchi W."/>
        </authorList>
    </citation>
    <scope>NUCLEOTIDE SEQUENCE [LARGE SCALE GENOMIC DNA]</scope>
    <source>
        <strain evidence="8 9">JPCC DA0580</strain>
    </source>
</reference>
<sequence>MELAAKDDKKHRFCSRRTFLFFFFLFLVVIGSSPLGWFPNLQSTDTSVSLYPHQIPYKPLPGDKNDTILSSMRRQRKLLFFLHIHKSGGSTMCGAASLNRLRVDKRHNCNVQKDQRCCGLADTLEAQQKFAAKSFYRFVANEGDMYEAMDPEHYIYIVVLRKSRDRYLSHWKHVCRELQKSQREQAVLPKFAAWWQAQPDNWSFRKICGTRCQTVPKFQITREIFDYALNRLRLFDHILLLEHWETMYPAMAQSLGWKLSAPKVQNSAIMENMTYPAFDRNDWDPFMSVLDDALYEYGVARYRGIFDDTFAFSKKTTQMLELYFSGGSERGCENPCCADSCSKYR</sequence>
<evidence type="ECO:0000256" key="5">
    <source>
        <dbReference type="ARBA" id="ARBA00023136"/>
    </source>
</evidence>
<keyword evidence="3 7" id="KW-0812">Transmembrane</keyword>
<evidence type="ECO:0000313" key="9">
    <source>
        <dbReference type="Proteomes" id="UP000198406"/>
    </source>
</evidence>
<dbReference type="InParanoid" id="A0A1Z5K5R9"/>
<keyword evidence="5 7" id="KW-0472">Membrane</keyword>
<dbReference type="InterPro" id="IPR027417">
    <property type="entry name" value="P-loop_NTPase"/>
</dbReference>
<gene>
    <name evidence="8" type="ORF">FisN_29Hh009</name>
</gene>
<organism evidence="8 9">
    <name type="scientific">Fistulifera solaris</name>
    <name type="common">Oleaginous diatom</name>
    <dbReference type="NCBI Taxonomy" id="1519565"/>
    <lineage>
        <taxon>Eukaryota</taxon>
        <taxon>Sar</taxon>
        <taxon>Stramenopiles</taxon>
        <taxon>Ochrophyta</taxon>
        <taxon>Bacillariophyta</taxon>
        <taxon>Bacillariophyceae</taxon>
        <taxon>Bacillariophycidae</taxon>
        <taxon>Naviculales</taxon>
        <taxon>Naviculaceae</taxon>
        <taxon>Fistulifera</taxon>
    </lineage>
</organism>
<proteinExistence type="predicted"/>
<comment type="caution">
    <text evidence="8">The sequence shown here is derived from an EMBL/GenBank/DDBJ whole genome shotgun (WGS) entry which is preliminary data.</text>
</comment>